<dbReference type="Proteomes" id="UP001056500">
    <property type="component" value="Chromosome"/>
</dbReference>
<dbReference type="EMBL" id="CP098755">
    <property type="protein sequence ID" value="USG64029.1"/>
    <property type="molecule type" value="Genomic_DNA"/>
</dbReference>
<proteinExistence type="predicted"/>
<organism evidence="1 2">
    <name type="scientific">Brevibacillus ruminantium</name>
    <dbReference type="NCBI Taxonomy" id="2950604"/>
    <lineage>
        <taxon>Bacteria</taxon>
        <taxon>Bacillati</taxon>
        <taxon>Bacillota</taxon>
        <taxon>Bacilli</taxon>
        <taxon>Bacillales</taxon>
        <taxon>Paenibacillaceae</taxon>
        <taxon>Brevibacillus</taxon>
    </lineage>
</organism>
<sequence>MGNRGLQRLADAGRAAGGLVTKRKGVFGLGEVAEMILSGLLCQVCGTYMDDFAEPGYPRTCEDCADEK</sequence>
<accession>A0ABY4WAS2</accession>
<gene>
    <name evidence="1" type="ORF">NDK47_17925</name>
</gene>
<reference evidence="1" key="1">
    <citation type="submission" date="2022-06" db="EMBL/GenBank/DDBJ databases">
        <title>Genome sequencing of Brevibacillus sp. BB3-R1.</title>
        <authorList>
            <person name="Heo J."/>
            <person name="Lee D."/>
            <person name="Won M."/>
            <person name="Han B.-H."/>
            <person name="Hong S.-B."/>
            <person name="Kwon S.-W."/>
        </authorList>
    </citation>
    <scope>NUCLEOTIDE SEQUENCE</scope>
    <source>
        <strain evidence="1">BB3-R1</strain>
    </source>
</reference>
<dbReference type="RefSeq" id="WP_251871120.1">
    <property type="nucleotide sequence ID" value="NZ_CP098755.1"/>
</dbReference>
<name>A0ABY4WAS2_9BACL</name>
<evidence type="ECO:0000313" key="1">
    <source>
        <dbReference type="EMBL" id="USG64029.1"/>
    </source>
</evidence>
<protein>
    <submittedName>
        <fullName evidence="1">Uncharacterized protein</fullName>
    </submittedName>
</protein>
<evidence type="ECO:0000313" key="2">
    <source>
        <dbReference type="Proteomes" id="UP001056500"/>
    </source>
</evidence>
<keyword evidence="2" id="KW-1185">Reference proteome</keyword>